<feature type="region of interest" description="Disordered" evidence="1">
    <location>
        <begin position="28"/>
        <end position="54"/>
    </location>
</feature>
<dbReference type="Proteomes" id="UP001054945">
    <property type="component" value="Unassembled WGS sequence"/>
</dbReference>
<comment type="caution">
    <text evidence="2">The sequence shown here is derived from an EMBL/GenBank/DDBJ whole genome shotgun (WGS) entry which is preliminary data.</text>
</comment>
<keyword evidence="3" id="KW-1185">Reference proteome</keyword>
<dbReference type="AlphaFoldDB" id="A0AAV4WK49"/>
<dbReference type="EMBL" id="BPLR01016328">
    <property type="protein sequence ID" value="GIY83037.1"/>
    <property type="molecule type" value="Genomic_DNA"/>
</dbReference>
<proteinExistence type="predicted"/>
<gene>
    <name evidence="2" type="ORF">CEXT_308751</name>
</gene>
<name>A0AAV4WK49_CAEEX</name>
<evidence type="ECO:0000313" key="2">
    <source>
        <dbReference type="EMBL" id="GIY83037.1"/>
    </source>
</evidence>
<evidence type="ECO:0000256" key="1">
    <source>
        <dbReference type="SAM" id="MobiDB-lite"/>
    </source>
</evidence>
<sequence>MAEELSAIFSRVLRSYLPFQPLHAAGAGGRSLLPRERHHPQRHQAPVHPSGYRRELGARQARRIRVCSEGQDRFRASDILLLSETWTILRDTFELNGSFSKRSFTAKAELQPIYIKHRLKPSVESVGNVSKSRSGDSRVGCKL</sequence>
<evidence type="ECO:0000313" key="3">
    <source>
        <dbReference type="Proteomes" id="UP001054945"/>
    </source>
</evidence>
<organism evidence="2 3">
    <name type="scientific">Caerostris extrusa</name>
    <name type="common">Bark spider</name>
    <name type="synonym">Caerostris bankana</name>
    <dbReference type="NCBI Taxonomy" id="172846"/>
    <lineage>
        <taxon>Eukaryota</taxon>
        <taxon>Metazoa</taxon>
        <taxon>Ecdysozoa</taxon>
        <taxon>Arthropoda</taxon>
        <taxon>Chelicerata</taxon>
        <taxon>Arachnida</taxon>
        <taxon>Araneae</taxon>
        <taxon>Araneomorphae</taxon>
        <taxon>Entelegynae</taxon>
        <taxon>Araneoidea</taxon>
        <taxon>Araneidae</taxon>
        <taxon>Caerostris</taxon>
    </lineage>
</organism>
<accession>A0AAV4WK49</accession>
<reference evidence="2 3" key="1">
    <citation type="submission" date="2021-06" db="EMBL/GenBank/DDBJ databases">
        <title>Caerostris extrusa draft genome.</title>
        <authorList>
            <person name="Kono N."/>
            <person name="Arakawa K."/>
        </authorList>
    </citation>
    <scope>NUCLEOTIDE SEQUENCE [LARGE SCALE GENOMIC DNA]</scope>
</reference>
<protein>
    <submittedName>
        <fullName evidence="2">Uncharacterized protein</fullName>
    </submittedName>
</protein>